<dbReference type="InterPro" id="IPR015890">
    <property type="entry name" value="Chorismate_C"/>
</dbReference>
<dbReference type="SUPFAM" id="SSF56322">
    <property type="entry name" value="ADC synthase"/>
    <property type="match status" value="1"/>
</dbReference>
<dbReference type="InterPro" id="IPR005801">
    <property type="entry name" value="ADC_synthase"/>
</dbReference>
<comment type="caution">
    <text evidence="2">The sequence shown here is derived from an EMBL/GenBank/DDBJ whole genome shotgun (WGS) entry which is preliminary data.</text>
</comment>
<evidence type="ECO:0000313" key="2">
    <source>
        <dbReference type="EMBL" id="EAY28633.1"/>
    </source>
</evidence>
<dbReference type="EMBL" id="AAWS01000015">
    <property type="protein sequence ID" value="EAY28633.1"/>
    <property type="molecule type" value="Genomic_DNA"/>
</dbReference>
<dbReference type="Proteomes" id="UP000004095">
    <property type="component" value="Unassembled WGS sequence"/>
</dbReference>
<reference evidence="2 3" key="1">
    <citation type="submission" date="2007-01" db="EMBL/GenBank/DDBJ databases">
        <authorList>
            <person name="Haygood M."/>
            <person name="Podell S."/>
            <person name="Anderson C."/>
            <person name="Hopkinson B."/>
            <person name="Roe K."/>
            <person name="Barbeau K."/>
            <person name="Gaasterland T."/>
            <person name="Ferriera S."/>
            <person name="Johnson J."/>
            <person name="Kravitz S."/>
            <person name="Beeson K."/>
            <person name="Sutton G."/>
            <person name="Rogers Y.-H."/>
            <person name="Friedman R."/>
            <person name="Frazier M."/>
            <person name="Venter J.C."/>
        </authorList>
    </citation>
    <scope>NUCLEOTIDE SEQUENCE [LARGE SCALE GENOMIC DNA]</scope>
    <source>
        <strain evidence="2 3">ATCC 23134</strain>
    </source>
</reference>
<protein>
    <submittedName>
        <fullName evidence="2">Isochorismate synthase EntC</fullName>
    </submittedName>
</protein>
<dbReference type="eggNOG" id="COG1169">
    <property type="taxonomic scope" value="Bacteria"/>
</dbReference>
<keyword evidence="3" id="KW-1185">Reference proteome</keyword>
<sequence length="420" mass="47975">MIFLQKKDLLMRRKALEQTLQTTPRLNLFQGFFQAALKNNLPIAIWRLPNQDTQNVVVDLSGQAQQMKLDLEESRPGFAFSRFLNPHLKQTYFLNADVHYSTKLDTIQYLTPPHALDNQWHQSQQRFLQAFEATLEAAPASPVHPKTPTPNRLHIASETDYSQLVHRGVEAIKAGLFKKVVLSRAKSVDLPANFDHVQTFMKLCQRYANALVYLVYVPEIGLWMGATPETLISTDDQQQFRTIALAGTQAHNHELPLSHTAWMQKEIEEQAMVSRYIINCFKKIRLREFEEVGPKTVIAGNLVHLCTRFKVDMQAVNFAELGTVMLDLLHPTSAVCGMPKETSQEFILQHEHYDRAFYSGFIGPVNITQATHIFVNLRCMQLLGNQAILYAGAGITEDSIPMREWHETEMKCKTMLDIIQ</sequence>
<dbReference type="Gene3D" id="3.60.120.10">
    <property type="entry name" value="Anthranilate synthase"/>
    <property type="match status" value="1"/>
</dbReference>
<dbReference type="Pfam" id="PF00425">
    <property type="entry name" value="Chorismate_bind"/>
    <property type="match status" value="1"/>
</dbReference>
<accession>A1ZMA1</accession>
<evidence type="ECO:0000313" key="3">
    <source>
        <dbReference type="Proteomes" id="UP000004095"/>
    </source>
</evidence>
<dbReference type="AlphaFoldDB" id="A1ZMA1"/>
<feature type="domain" description="Chorismate-utilising enzyme C-terminal" evidence="1">
    <location>
        <begin position="158"/>
        <end position="411"/>
    </location>
</feature>
<dbReference type="PANTHER" id="PTHR42839">
    <property type="entry name" value="ISOCHORISMATE SYNTHASE ENTC"/>
    <property type="match status" value="1"/>
</dbReference>
<evidence type="ECO:0000259" key="1">
    <source>
        <dbReference type="Pfam" id="PF00425"/>
    </source>
</evidence>
<dbReference type="PANTHER" id="PTHR42839:SF2">
    <property type="entry name" value="ISOCHORISMATE SYNTHASE ENTC"/>
    <property type="match status" value="1"/>
</dbReference>
<organism evidence="2 3">
    <name type="scientific">Microscilla marina ATCC 23134</name>
    <dbReference type="NCBI Taxonomy" id="313606"/>
    <lineage>
        <taxon>Bacteria</taxon>
        <taxon>Pseudomonadati</taxon>
        <taxon>Bacteroidota</taxon>
        <taxon>Cytophagia</taxon>
        <taxon>Cytophagales</taxon>
        <taxon>Microscillaceae</taxon>
        <taxon>Microscilla</taxon>
    </lineage>
</organism>
<name>A1ZMA1_MICM2</name>
<proteinExistence type="predicted"/>
<gene>
    <name evidence="2" type="ORF">M23134_04480</name>
</gene>